<organism evidence="1 2">
    <name type="scientific">Diphasiastrum complanatum</name>
    <name type="common">Issler's clubmoss</name>
    <name type="synonym">Lycopodium complanatum</name>
    <dbReference type="NCBI Taxonomy" id="34168"/>
    <lineage>
        <taxon>Eukaryota</taxon>
        <taxon>Viridiplantae</taxon>
        <taxon>Streptophyta</taxon>
        <taxon>Embryophyta</taxon>
        <taxon>Tracheophyta</taxon>
        <taxon>Lycopodiopsida</taxon>
        <taxon>Lycopodiales</taxon>
        <taxon>Lycopodiaceae</taxon>
        <taxon>Lycopodioideae</taxon>
        <taxon>Diphasiastrum</taxon>
    </lineage>
</organism>
<evidence type="ECO:0000313" key="1">
    <source>
        <dbReference type="EMBL" id="KAJ7514658.1"/>
    </source>
</evidence>
<keyword evidence="2" id="KW-1185">Reference proteome</keyword>
<reference evidence="2" key="1">
    <citation type="journal article" date="2024" name="Proc. Natl. Acad. Sci. U.S.A.">
        <title>Extraordinary preservation of gene collinearity over three hundred million years revealed in homosporous lycophytes.</title>
        <authorList>
            <person name="Li C."/>
            <person name="Wickell D."/>
            <person name="Kuo L.Y."/>
            <person name="Chen X."/>
            <person name="Nie B."/>
            <person name="Liao X."/>
            <person name="Peng D."/>
            <person name="Ji J."/>
            <person name="Jenkins J."/>
            <person name="Williams M."/>
            <person name="Shu S."/>
            <person name="Plott C."/>
            <person name="Barry K."/>
            <person name="Rajasekar S."/>
            <person name="Grimwood J."/>
            <person name="Han X."/>
            <person name="Sun S."/>
            <person name="Hou Z."/>
            <person name="He W."/>
            <person name="Dai G."/>
            <person name="Sun C."/>
            <person name="Schmutz J."/>
            <person name="Leebens-Mack J.H."/>
            <person name="Li F.W."/>
            <person name="Wang L."/>
        </authorList>
    </citation>
    <scope>NUCLEOTIDE SEQUENCE [LARGE SCALE GENOMIC DNA]</scope>
    <source>
        <strain evidence="2">cv. PW_Plant_1</strain>
    </source>
</reference>
<protein>
    <submittedName>
        <fullName evidence="1">Uncharacterized protein</fullName>
    </submittedName>
</protein>
<gene>
    <name evidence="1" type="ORF">O6H91_23G054400</name>
</gene>
<comment type="caution">
    <text evidence="1">The sequence shown here is derived from an EMBL/GenBank/DDBJ whole genome shotgun (WGS) entry which is preliminary data.</text>
</comment>
<name>A0ACC2AAU1_DIPCM</name>
<proteinExistence type="predicted"/>
<evidence type="ECO:0000313" key="2">
    <source>
        <dbReference type="Proteomes" id="UP001162992"/>
    </source>
</evidence>
<accession>A0ACC2AAU1</accession>
<dbReference type="Proteomes" id="UP001162992">
    <property type="component" value="Chromosome 23"/>
</dbReference>
<sequence length="664" mass="74062">MDERHLPSDHRIFAEASPVAEARKVVGEGVASQGAGAGTGTREEADDLKQAQRWCLPWPSLCRRRRKRRESREEGRGGGGGGSRGGSRMTESKARGRAQESKGRASLQGLRRKSSGELPLPEEIDDLIKEGLSASGAAGQSLRQLRLSPGRLSPVVNYRFDAAMPMAAAAAGYFTHSKSNGGLFHTGSASPPVDKIKSSSSLFEMMAQEQEMQKLMQQGPISLSASQQQNILPPTKQLSVQEKVNLILAESSCENQFNDAASSDLKLTLTGKDGFSVSVNVHRHILTTHSRFFAARLSDRWSRQQRSHPHAVEISDCNNVELYLKTVRLMYCRDLKRTLMKENVMRVLDILKVSAAIVFEAGVASCLEYLEAMPWAEEEEPKVVTMISQLQLGSISAAAQVLKRISITEDGSGTEDVLVRLLQSVIKGTDEKARREMKALVSKLLQENVAQNKEMVDMSKESLYLACNNCLNSLLQLFMQVTNCSFGSKEVQDRGSMVTQIARQADNLHWLIDILIEFHIADDFVRIWAHQSELATLHAQLPIMYRYGVSRLTARLCVGIGKGSIWAPKEVRFLLLQTWLQPLVDDFGWMQRCCKAIDRHEVEEGISQTILTLPMKQQQSMLLAWFDRFSSSGDDCPNLHKAFEVWWRRTFVRPCLDDGVATAR</sequence>
<dbReference type="EMBL" id="CM055114">
    <property type="protein sequence ID" value="KAJ7514658.1"/>
    <property type="molecule type" value="Genomic_DNA"/>
</dbReference>